<feature type="compositionally biased region" description="Basic and acidic residues" evidence="1">
    <location>
        <begin position="84"/>
        <end position="113"/>
    </location>
</feature>
<feature type="region of interest" description="Disordered" evidence="1">
    <location>
        <begin position="217"/>
        <end position="241"/>
    </location>
</feature>
<keyword evidence="3" id="KW-1185">Reference proteome</keyword>
<protein>
    <recommendedName>
        <fullName evidence="4">Protein GLC8</fullName>
    </recommendedName>
</protein>
<name>A0ABP0ZU50_9ASCO</name>
<feature type="compositionally biased region" description="Acidic residues" evidence="1">
    <location>
        <begin position="176"/>
        <end position="191"/>
    </location>
</feature>
<dbReference type="RefSeq" id="XP_066831818.1">
    <property type="nucleotide sequence ID" value="XM_066975150.1"/>
</dbReference>
<dbReference type="PANTHER" id="PTHR12398">
    <property type="entry name" value="PROTEIN PHOSPHATASE INHIBITOR"/>
    <property type="match status" value="1"/>
</dbReference>
<feature type="compositionally biased region" description="Acidic residues" evidence="1">
    <location>
        <begin position="221"/>
        <end position="241"/>
    </location>
</feature>
<dbReference type="Gene3D" id="6.10.250.1050">
    <property type="match status" value="1"/>
</dbReference>
<dbReference type="EMBL" id="OZ022410">
    <property type="protein sequence ID" value="CAK9441011.1"/>
    <property type="molecule type" value="Genomic_DNA"/>
</dbReference>
<feature type="compositionally biased region" description="Acidic residues" evidence="1">
    <location>
        <begin position="127"/>
        <end position="153"/>
    </location>
</feature>
<organism evidence="2 3">
    <name type="scientific">Lodderomyces beijingensis</name>
    <dbReference type="NCBI Taxonomy" id="1775926"/>
    <lineage>
        <taxon>Eukaryota</taxon>
        <taxon>Fungi</taxon>
        <taxon>Dikarya</taxon>
        <taxon>Ascomycota</taxon>
        <taxon>Saccharomycotina</taxon>
        <taxon>Pichiomycetes</taxon>
        <taxon>Debaryomycetaceae</taxon>
        <taxon>Candida/Lodderomyces clade</taxon>
        <taxon>Lodderomyces</taxon>
    </lineage>
</organism>
<dbReference type="Proteomes" id="UP001497383">
    <property type="component" value="Chromosome 6"/>
</dbReference>
<evidence type="ECO:0008006" key="4">
    <source>
        <dbReference type="Google" id="ProtNLM"/>
    </source>
</evidence>
<gene>
    <name evidence="2" type="ORF">LODBEIA_P48800</name>
</gene>
<feature type="region of interest" description="Disordered" evidence="1">
    <location>
        <begin position="1"/>
        <end position="38"/>
    </location>
</feature>
<dbReference type="Pfam" id="PF04979">
    <property type="entry name" value="IPP-2"/>
    <property type="match status" value="1"/>
</dbReference>
<sequence length="241" mass="27340">MSERQPRGILRNKSVSDENSTSPHGSSSSHHVCNELDRQEVVKNTRLNAQLQADLSSKGDAIRAKIAQMKREQGIDEAEPASTSHEHLRWDEINIYKNEQEKSATMKIDEPKTPYEGGFNPEGEYYKDDDDEDEERGGGEEDDGIPEFELGEGEYDKLPQGSSSSLYGGQVIKDYDGDEPQEAEPQEEQLSAEERHKRFEEKRKEHYHLKALPLKHKIDIPDDDIDVDNDDNADADDVAEK</sequence>
<dbReference type="PANTHER" id="PTHR12398:SF20">
    <property type="entry name" value="PROTEIN PHOSPHATASE 1 REGULATORY INHIBITOR SUBUNIT 2"/>
    <property type="match status" value="1"/>
</dbReference>
<feature type="compositionally biased region" description="Low complexity" evidence="1">
    <location>
        <begin position="20"/>
        <end position="31"/>
    </location>
</feature>
<feature type="region of interest" description="Disordered" evidence="1">
    <location>
        <begin position="70"/>
        <end position="205"/>
    </location>
</feature>
<evidence type="ECO:0000313" key="2">
    <source>
        <dbReference type="EMBL" id="CAK9441011.1"/>
    </source>
</evidence>
<dbReference type="InterPro" id="IPR007062">
    <property type="entry name" value="PPI-2"/>
</dbReference>
<evidence type="ECO:0000313" key="3">
    <source>
        <dbReference type="Proteomes" id="UP001497383"/>
    </source>
</evidence>
<dbReference type="GeneID" id="92210076"/>
<reference evidence="2 3" key="1">
    <citation type="submission" date="2024-03" db="EMBL/GenBank/DDBJ databases">
        <authorList>
            <person name="Brejova B."/>
        </authorList>
    </citation>
    <scope>NUCLEOTIDE SEQUENCE [LARGE SCALE GENOMIC DNA]</scope>
    <source>
        <strain evidence="2 3">CBS 14171</strain>
    </source>
</reference>
<evidence type="ECO:0000256" key="1">
    <source>
        <dbReference type="SAM" id="MobiDB-lite"/>
    </source>
</evidence>
<accession>A0ABP0ZU50</accession>
<proteinExistence type="predicted"/>
<feature type="compositionally biased region" description="Basic and acidic residues" evidence="1">
    <location>
        <begin position="192"/>
        <end position="204"/>
    </location>
</feature>